<feature type="non-terminal residue" evidence="5">
    <location>
        <position position="1"/>
    </location>
</feature>
<proteinExistence type="predicted"/>
<dbReference type="InterPro" id="IPR010730">
    <property type="entry name" value="HET"/>
</dbReference>
<dbReference type="AlphaFoldDB" id="A0A8H7BDG3"/>
<accession>A0A8H7BDG3</accession>
<feature type="domain" description="Heterokaryon incompatibility" evidence="2">
    <location>
        <begin position="312"/>
        <end position="466"/>
    </location>
</feature>
<evidence type="ECO:0000259" key="3">
    <source>
        <dbReference type="Pfam" id="PF08585"/>
    </source>
</evidence>
<dbReference type="InterPro" id="IPR042470">
    <property type="entry name" value="RMI1_N_C_sf"/>
</dbReference>
<feature type="compositionally biased region" description="Polar residues" evidence="1">
    <location>
        <begin position="773"/>
        <end position="785"/>
    </location>
</feature>
<comment type="caution">
    <text evidence="5">The sequence shown here is derived from an EMBL/GenBank/DDBJ whole genome shotgun (WGS) entry which is preliminary data.</text>
</comment>
<evidence type="ECO:0000256" key="1">
    <source>
        <dbReference type="SAM" id="MobiDB-lite"/>
    </source>
</evidence>
<dbReference type="Gene3D" id="2.40.50.770">
    <property type="entry name" value="RecQ-mediated genome instability protein Rmi1, C-terminal domain"/>
    <property type="match status" value="1"/>
</dbReference>
<dbReference type="PANTHER" id="PTHR33112">
    <property type="entry name" value="DOMAIN PROTEIN, PUTATIVE-RELATED"/>
    <property type="match status" value="1"/>
</dbReference>
<feature type="compositionally biased region" description="Basic and acidic residues" evidence="1">
    <location>
        <begin position="761"/>
        <end position="770"/>
    </location>
</feature>
<dbReference type="PANTHER" id="PTHR33112:SF11">
    <property type="entry name" value="HETEROKARYON INCOMPATIBILITY DOMAIN-CONTAINING PROTEIN"/>
    <property type="match status" value="1"/>
</dbReference>
<gene>
    <name evidence="5" type="ORF">GT037_000545</name>
</gene>
<organism evidence="5 6">
    <name type="scientific">Alternaria burnsii</name>
    <dbReference type="NCBI Taxonomy" id="1187904"/>
    <lineage>
        <taxon>Eukaryota</taxon>
        <taxon>Fungi</taxon>
        <taxon>Dikarya</taxon>
        <taxon>Ascomycota</taxon>
        <taxon>Pezizomycotina</taxon>
        <taxon>Dothideomycetes</taxon>
        <taxon>Pleosporomycetidae</taxon>
        <taxon>Pleosporales</taxon>
        <taxon>Pleosporineae</taxon>
        <taxon>Pleosporaceae</taxon>
        <taxon>Alternaria</taxon>
        <taxon>Alternaria sect. Alternaria</taxon>
    </lineage>
</organism>
<dbReference type="SMART" id="SM01161">
    <property type="entry name" value="DUF1767"/>
    <property type="match status" value="1"/>
</dbReference>
<evidence type="ECO:0000313" key="5">
    <source>
        <dbReference type="EMBL" id="KAF7681569.1"/>
    </source>
</evidence>
<reference evidence="5" key="2">
    <citation type="submission" date="2020-08" db="EMBL/GenBank/DDBJ databases">
        <title>Draft Genome Sequence of Cumin Blight Pathogen Alternaria burnsii.</title>
        <authorList>
            <person name="Feng Z."/>
        </authorList>
    </citation>
    <scope>NUCLEOTIDE SEQUENCE</scope>
    <source>
        <strain evidence="5">CBS107.38</strain>
    </source>
</reference>
<dbReference type="Proteomes" id="UP000596902">
    <property type="component" value="Unassembled WGS sequence"/>
</dbReference>
<feature type="compositionally biased region" description="Basic and acidic residues" evidence="1">
    <location>
        <begin position="718"/>
        <end position="728"/>
    </location>
</feature>
<keyword evidence="6" id="KW-1185">Reference proteome</keyword>
<name>A0A8H7BDG3_9PLEO</name>
<evidence type="ECO:0000313" key="6">
    <source>
        <dbReference type="Proteomes" id="UP000596902"/>
    </source>
</evidence>
<reference evidence="5" key="1">
    <citation type="submission" date="2020-01" db="EMBL/GenBank/DDBJ databases">
        <authorList>
            <person name="Feng Z.H.Z."/>
        </authorList>
    </citation>
    <scope>NUCLEOTIDE SEQUENCE</scope>
    <source>
        <strain evidence="5">CBS107.38</strain>
    </source>
</reference>
<dbReference type="Pfam" id="PF06985">
    <property type="entry name" value="HET"/>
    <property type="match status" value="1"/>
</dbReference>
<sequence>ELTQHLNARHLYPTAAWLQSFLSTTRPNTPLPAIKQTAHFRLLATDITTSLSQPAVSLFPNDVLKSTIQSRIIPGPIVCQVLDVEDIGHSRWSQVESIEAQERGEMTKGREIVRVVEQENEGTAEAAAPMQSKGPFKLLLQDAKALKIYAMDLRGIDGLNTNMAMGAKLVLRNVDGEVSPAETPVLTFITTANLRLWVAPDTFSLAIRYNSEMLAGSERYSLFILEPNESRTPSQISDVQIAFTSDRTSSVESMQTATKWLQECVSSHPDCNTPERNPTWYPTRLLHLANSCEDEKHVRLIHTAQDPPIGPYSTLSHCWGDIKPAQLTRAMASESDPRYTVANLPQTFQEAIEVSKKLGVWYLWIDSLCIIQSGDDRQDWYREASLMEKVYMHSHCNISAMDAEDSTKGLFRHRAPLYIGCPCVKVSLDDIRPDTEHVECLMTDCLLWRDVLKYSPLNKRGWVFQERYLAPRVLHFGRTQLFWECREHTVCETFPRALPSVILRNFPPSLKSREQNEQHVSGEMFPQRRIREKSNETNWETLWYALVREYSLKELSVPGDKLVALSGVARHMMSRIKDIYVAGMWRRSLERAVVGGWLDLRGSLKPMRLQSFKYDEAIYWNMVVGSSTITKHGVDDTNEGLSVRLDTLYGEAAFDNDNTEERLFSMPALIGRSSYGNHESTLNQPITSIMATTDHTAQFQEPPVNGLPGATSTTPSHVDVDGPSRDDIDLQFQEPIAPETSTSISTSTSTEDDDTSLQKTTTEKLKDAVKKPFTSSDNTSNSQTLGEKDITSPEMAAANEVLADKNLKSP</sequence>
<feature type="domain" description="RecQ mediated genome instability protein 1 OB-fold" evidence="3">
    <location>
        <begin position="60"/>
        <end position="174"/>
    </location>
</feature>
<dbReference type="RefSeq" id="XP_038791448.1">
    <property type="nucleotide sequence ID" value="XM_038925592.1"/>
</dbReference>
<protein>
    <recommendedName>
        <fullName evidence="7">Heterokaryon incompatibility domain-containing protein</fullName>
    </recommendedName>
</protein>
<evidence type="ECO:0008006" key="7">
    <source>
        <dbReference type="Google" id="ProtNLM"/>
    </source>
</evidence>
<dbReference type="InterPro" id="IPR013894">
    <property type="entry name" value="RMI1_OB"/>
</dbReference>
<feature type="domain" description="RMI1 N-terminal" evidence="4">
    <location>
        <begin position="6"/>
        <end position="50"/>
    </location>
</feature>
<feature type="compositionally biased region" description="Low complexity" evidence="1">
    <location>
        <begin position="739"/>
        <end position="749"/>
    </location>
</feature>
<dbReference type="Pfam" id="PF08585">
    <property type="entry name" value="RMI1_N_C"/>
    <property type="match status" value="1"/>
</dbReference>
<feature type="region of interest" description="Disordered" evidence="1">
    <location>
        <begin position="699"/>
        <end position="810"/>
    </location>
</feature>
<evidence type="ECO:0000259" key="4">
    <source>
        <dbReference type="Pfam" id="PF21000"/>
    </source>
</evidence>
<dbReference type="Pfam" id="PF21000">
    <property type="entry name" value="RMI1_N_N"/>
    <property type="match status" value="1"/>
</dbReference>
<dbReference type="InterPro" id="IPR049363">
    <property type="entry name" value="RMI1_N"/>
</dbReference>
<evidence type="ECO:0000259" key="2">
    <source>
        <dbReference type="Pfam" id="PF06985"/>
    </source>
</evidence>
<dbReference type="GeneID" id="62198770"/>
<dbReference type="EMBL" id="JAAABM010000001">
    <property type="protein sequence ID" value="KAF7681569.1"/>
    <property type="molecule type" value="Genomic_DNA"/>
</dbReference>